<dbReference type="Gene3D" id="3.40.50.2300">
    <property type="match status" value="2"/>
</dbReference>
<protein>
    <submittedName>
        <fullName evidence="5">ABC-type branched-chain amino acid transport system, substrate-binding protein</fullName>
    </submittedName>
</protein>
<feature type="region of interest" description="Disordered" evidence="3">
    <location>
        <begin position="1"/>
        <end position="21"/>
    </location>
</feature>
<dbReference type="PANTHER" id="PTHR47235:SF1">
    <property type="entry name" value="BLR6548 PROTEIN"/>
    <property type="match status" value="1"/>
</dbReference>
<feature type="domain" description="Leucine-binding protein" evidence="4">
    <location>
        <begin position="49"/>
        <end position="373"/>
    </location>
</feature>
<evidence type="ECO:0000256" key="1">
    <source>
        <dbReference type="ARBA" id="ARBA00010062"/>
    </source>
</evidence>
<dbReference type="STRING" id="1177982.SAMN04489711_106142"/>
<dbReference type="SUPFAM" id="SSF53822">
    <property type="entry name" value="Periplasmic binding protein-like I"/>
    <property type="match status" value="1"/>
</dbReference>
<dbReference type="InterPro" id="IPR028082">
    <property type="entry name" value="Peripla_BP_I"/>
</dbReference>
<proteinExistence type="inferred from homology"/>
<dbReference type="PANTHER" id="PTHR47235">
    <property type="entry name" value="BLR6548 PROTEIN"/>
    <property type="match status" value="1"/>
</dbReference>
<evidence type="ECO:0000256" key="2">
    <source>
        <dbReference type="ARBA" id="ARBA00022729"/>
    </source>
</evidence>
<evidence type="ECO:0000313" key="5">
    <source>
        <dbReference type="EMBL" id="SFE86262.1"/>
    </source>
</evidence>
<name>A0A1I2DZW1_9BURK</name>
<sequence length="397" mass="41391">MGNALVHSGDAAQPGSKPRPGWARRRLLRAAAWLALAPAGWAFAAEPLVIGQSLPLGSADDGSAARASAGARAYIEFVNASGGIRGRQLKLLTLDDGGDPRRHVDNLRQLVTQHKAVALLNCVGDAACAAGAQVARTEKVALIGPMSGAAALGRDANPYVFRTRATYAMEAEALTKQMLALGTSKVVIVTDRLPVSEGAAALQEAFARQRIASTVLDVDPSASASVARFRSEATSGRYHAMFVDMGVEGFALVSRLSQEASDRWPLFVTTFAAGNVNSLLTGFSGRVVGFTSVVPNPEVASIQLTRDLQEHAERFAGGGQAVTFAGMEGYINARICVDALRRASAAGMVDARGVLAAMNTMGSVDLGGFTANFSASPSAASDRVDIVVRSRSGHLLK</sequence>
<keyword evidence="2" id="KW-0732">Signal</keyword>
<evidence type="ECO:0000259" key="4">
    <source>
        <dbReference type="Pfam" id="PF13458"/>
    </source>
</evidence>
<dbReference type="CDD" id="cd06326">
    <property type="entry name" value="PBP1_ABC_ligand_binding-like"/>
    <property type="match status" value="1"/>
</dbReference>
<evidence type="ECO:0000313" key="6">
    <source>
        <dbReference type="Proteomes" id="UP000199119"/>
    </source>
</evidence>
<dbReference type="AlphaFoldDB" id="A0A1I2DZW1"/>
<dbReference type="Proteomes" id="UP000199119">
    <property type="component" value="Unassembled WGS sequence"/>
</dbReference>
<accession>A0A1I2DZW1</accession>
<keyword evidence="6" id="KW-1185">Reference proteome</keyword>
<organism evidence="5 6">
    <name type="scientific">Paracidovorax wautersii</name>
    <dbReference type="NCBI Taxonomy" id="1177982"/>
    <lineage>
        <taxon>Bacteria</taxon>
        <taxon>Pseudomonadati</taxon>
        <taxon>Pseudomonadota</taxon>
        <taxon>Betaproteobacteria</taxon>
        <taxon>Burkholderiales</taxon>
        <taxon>Comamonadaceae</taxon>
        <taxon>Paracidovorax</taxon>
    </lineage>
</organism>
<dbReference type="RefSeq" id="WP_059400376.1">
    <property type="nucleotide sequence ID" value="NZ_FONX01000006.1"/>
</dbReference>
<gene>
    <name evidence="5" type="ORF">SAMN04489711_106142</name>
</gene>
<dbReference type="EMBL" id="FONX01000006">
    <property type="protein sequence ID" value="SFE86262.1"/>
    <property type="molecule type" value="Genomic_DNA"/>
</dbReference>
<evidence type="ECO:0000256" key="3">
    <source>
        <dbReference type="SAM" id="MobiDB-lite"/>
    </source>
</evidence>
<comment type="similarity">
    <text evidence="1">Belongs to the leucine-binding protein family.</text>
</comment>
<dbReference type="InterPro" id="IPR028081">
    <property type="entry name" value="Leu-bd"/>
</dbReference>
<dbReference type="Pfam" id="PF13458">
    <property type="entry name" value="Peripla_BP_6"/>
    <property type="match status" value="1"/>
</dbReference>
<reference evidence="6" key="1">
    <citation type="submission" date="2016-10" db="EMBL/GenBank/DDBJ databases">
        <authorList>
            <person name="Varghese N."/>
            <person name="Submissions S."/>
        </authorList>
    </citation>
    <scope>NUCLEOTIDE SEQUENCE [LARGE SCALE GENOMIC DNA]</scope>
    <source>
        <strain evidence="6">DSM 27981</strain>
    </source>
</reference>